<dbReference type="PANTHER" id="PTHR30629:SF2">
    <property type="entry name" value="PROPHAGE INTEGRASE INTS-RELATED"/>
    <property type="match status" value="1"/>
</dbReference>
<dbReference type="PANTHER" id="PTHR30629">
    <property type="entry name" value="PROPHAGE INTEGRASE"/>
    <property type="match status" value="1"/>
</dbReference>
<dbReference type="SUPFAM" id="SSF56349">
    <property type="entry name" value="DNA breaking-rejoining enzymes"/>
    <property type="match status" value="1"/>
</dbReference>
<feature type="domain" description="Tyr recombinase" evidence="5">
    <location>
        <begin position="198"/>
        <end position="375"/>
    </location>
</feature>
<dbReference type="InterPro" id="IPR010998">
    <property type="entry name" value="Integrase_recombinase_N"/>
</dbReference>
<proteinExistence type="inferred from homology"/>
<accession>A0ABR9DCD4</accession>
<evidence type="ECO:0000313" key="6">
    <source>
        <dbReference type="EMBL" id="MBD9360764.1"/>
    </source>
</evidence>
<dbReference type="Pfam" id="PF13356">
    <property type="entry name" value="Arm-DNA-bind_3"/>
    <property type="match status" value="1"/>
</dbReference>
<protein>
    <submittedName>
        <fullName evidence="6">Tyrosine-type recombinase/integrase</fullName>
    </submittedName>
</protein>
<keyword evidence="7" id="KW-1185">Reference proteome</keyword>
<comment type="caution">
    <text evidence="6">The sequence shown here is derived from an EMBL/GenBank/DDBJ whole genome shotgun (WGS) entry which is preliminary data.</text>
</comment>
<reference evidence="6 7" key="1">
    <citation type="submission" date="2020-09" db="EMBL/GenBank/DDBJ databases">
        <title>Methylomonas albis sp. nov. and Methylomonas fluvii sp. nov.: Two cold-adapted methanotrophs from the River Elbe and an amended description of Methylovulum psychrotolerans strain Eb1.</title>
        <authorList>
            <person name="Bussmann I.K."/>
            <person name="Klings K.-W."/>
            <person name="Warnstedt J."/>
            <person name="Hoppert M."/>
            <person name="Saborowski A."/>
            <person name="Horn F."/>
            <person name="Liebner S."/>
        </authorList>
    </citation>
    <scope>NUCLEOTIDE SEQUENCE [LARGE SCALE GENOMIC DNA]</scope>
    <source>
        <strain evidence="6 7">EbB</strain>
    </source>
</reference>
<dbReference type="Gene3D" id="1.10.443.10">
    <property type="entry name" value="Intergrase catalytic core"/>
    <property type="match status" value="1"/>
</dbReference>
<evidence type="ECO:0000256" key="4">
    <source>
        <dbReference type="ARBA" id="ARBA00023172"/>
    </source>
</evidence>
<sequence>MPLSDPAIKNAKSTEKPYKMPDEKGMYLLVNPNGGKYFRLDYRFGGKRKTLALGVYPETSLKQAREKRDTAKKQIADGIDPCAIKKEDKITQDHTFEKVTRDWFASVKHTVREITQQKKIRRFERFVFPVIGNMVHAEIKSPDVYKIIKPLIAKRQLETAHRVHSEIGAAFAYAIAHGFTDYDPAQAVAGQIPAQKVKHRAALTEPKDVAQLLRDICNYQGTFVVQCAFRLSPYLFQRPGEIRQMEWKDVDLDAKEWRYFVTKTEVQHIVPLSTQAVAILEAVKPLTGAGRYVFPSSRGDGRPMSDNTIRTALKSLGYDSDAMTAHGFRTTASTLLNEQGWSPDAIERQLCHMPRDAVRAAYNRAQYLEERRRMMQSWADYLDSLKAGAQVIPFRKSN</sequence>
<dbReference type="PROSITE" id="PS51898">
    <property type="entry name" value="TYR_RECOMBINASE"/>
    <property type="match status" value="1"/>
</dbReference>
<keyword evidence="4" id="KW-0233">DNA recombination</keyword>
<dbReference type="InterPro" id="IPR038488">
    <property type="entry name" value="Integrase_DNA-bd_sf"/>
</dbReference>
<name>A0ABR9DCD4_9GAMM</name>
<dbReference type="InterPro" id="IPR013762">
    <property type="entry name" value="Integrase-like_cat_sf"/>
</dbReference>
<comment type="similarity">
    <text evidence="1">Belongs to the 'phage' integrase family.</text>
</comment>
<evidence type="ECO:0000313" key="7">
    <source>
        <dbReference type="Proteomes" id="UP000641152"/>
    </source>
</evidence>
<dbReference type="InterPro" id="IPR050808">
    <property type="entry name" value="Phage_Integrase"/>
</dbReference>
<keyword evidence="3" id="KW-0238">DNA-binding</keyword>
<evidence type="ECO:0000256" key="2">
    <source>
        <dbReference type="ARBA" id="ARBA00022908"/>
    </source>
</evidence>
<organism evidence="6 7">
    <name type="scientific">Methylomonas fluvii</name>
    <dbReference type="NCBI Taxonomy" id="1854564"/>
    <lineage>
        <taxon>Bacteria</taxon>
        <taxon>Pseudomonadati</taxon>
        <taxon>Pseudomonadota</taxon>
        <taxon>Gammaproteobacteria</taxon>
        <taxon>Methylococcales</taxon>
        <taxon>Methylococcaceae</taxon>
        <taxon>Methylomonas</taxon>
    </lineage>
</organism>
<dbReference type="EMBL" id="JACXST010000001">
    <property type="protein sequence ID" value="MBD9360764.1"/>
    <property type="molecule type" value="Genomic_DNA"/>
</dbReference>
<keyword evidence="2" id="KW-0229">DNA integration</keyword>
<dbReference type="CDD" id="cd00801">
    <property type="entry name" value="INT_P4_C"/>
    <property type="match status" value="1"/>
</dbReference>
<dbReference type="Pfam" id="PF00589">
    <property type="entry name" value="Phage_integrase"/>
    <property type="match status" value="1"/>
</dbReference>
<dbReference type="Gene3D" id="3.30.160.390">
    <property type="entry name" value="Integrase, DNA-binding domain"/>
    <property type="match status" value="1"/>
</dbReference>
<evidence type="ECO:0000256" key="1">
    <source>
        <dbReference type="ARBA" id="ARBA00008857"/>
    </source>
</evidence>
<dbReference type="InterPro" id="IPR002104">
    <property type="entry name" value="Integrase_catalytic"/>
</dbReference>
<dbReference type="Gene3D" id="1.10.150.130">
    <property type="match status" value="1"/>
</dbReference>
<dbReference type="Proteomes" id="UP000641152">
    <property type="component" value="Unassembled WGS sequence"/>
</dbReference>
<gene>
    <name evidence="6" type="ORF">EBB_09480</name>
</gene>
<dbReference type="InterPro" id="IPR025166">
    <property type="entry name" value="Integrase_DNA_bind_dom"/>
</dbReference>
<evidence type="ECO:0000259" key="5">
    <source>
        <dbReference type="PROSITE" id="PS51898"/>
    </source>
</evidence>
<dbReference type="InterPro" id="IPR053876">
    <property type="entry name" value="Phage_int_M"/>
</dbReference>
<dbReference type="Pfam" id="PF22022">
    <property type="entry name" value="Phage_int_M"/>
    <property type="match status" value="1"/>
</dbReference>
<dbReference type="RefSeq" id="WP_192393472.1">
    <property type="nucleotide sequence ID" value="NZ_CAJHIU010000001.1"/>
</dbReference>
<evidence type="ECO:0000256" key="3">
    <source>
        <dbReference type="ARBA" id="ARBA00023125"/>
    </source>
</evidence>
<dbReference type="InterPro" id="IPR011010">
    <property type="entry name" value="DNA_brk_join_enz"/>
</dbReference>